<accession>A0ABW5EBP1</accession>
<proteinExistence type="predicted"/>
<dbReference type="PANTHER" id="PTHR40562">
    <property type="match status" value="1"/>
</dbReference>
<evidence type="ECO:0000256" key="1">
    <source>
        <dbReference type="ARBA" id="ARBA00023002"/>
    </source>
</evidence>
<sequence length="130" mass="13831">MNQVAITHTQWQPICQQSDLVADSGVCALVGDDSSGKTSGKKSIALFFIPGAEPQLYAIDNRDPFANAGVIARGIVAEVDGELTVSSPLYKQHFRLSDGVCLEDENVKLATYPTAFDGETVLVSTGPEES</sequence>
<keyword evidence="5" id="KW-1185">Reference proteome</keyword>
<dbReference type="InterPro" id="IPR017881">
    <property type="entry name" value="NirD"/>
</dbReference>
<gene>
    <name evidence="4" type="primary">nirD</name>
    <name evidence="4" type="ORF">ACFSKX_09775</name>
</gene>
<evidence type="ECO:0000313" key="4">
    <source>
        <dbReference type="EMBL" id="MFD2310702.1"/>
    </source>
</evidence>
<evidence type="ECO:0000259" key="3">
    <source>
        <dbReference type="Pfam" id="PF13806"/>
    </source>
</evidence>
<keyword evidence="1" id="KW-0560">Oxidoreductase</keyword>
<comment type="caution">
    <text evidence="4">The sequence shown here is derived from an EMBL/GenBank/DDBJ whole genome shotgun (WGS) entry which is preliminary data.</text>
</comment>
<name>A0ABW5EBP1_9GAMM</name>
<dbReference type="RefSeq" id="WP_265720782.1">
    <property type="nucleotide sequence ID" value="NZ_JAPIVK010000005.1"/>
</dbReference>
<evidence type="ECO:0000256" key="2">
    <source>
        <dbReference type="ARBA" id="ARBA00023063"/>
    </source>
</evidence>
<feature type="domain" description="Rieske-like [2Fe-2S]" evidence="3">
    <location>
        <begin position="10"/>
        <end position="123"/>
    </location>
</feature>
<dbReference type="NCBIfam" id="TIGR02378">
    <property type="entry name" value="nirD_assim_sml"/>
    <property type="match status" value="1"/>
</dbReference>
<reference evidence="5" key="1">
    <citation type="journal article" date="2019" name="Int. J. Syst. Evol. Microbiol.">
        <title>The Global Catalogue of Microorganisms (GCM) 10K type strain sequencing project: providing services to taxonomists for standard genome sequencing and annotation.</title>
        <authorList>
            <consortium name="The Broad Institute Genomics Platform"/>
            <consortium name="The Broad Institute Genome Sequencing Center for Infectious Disease"/>
            <person name="Wu L."/>
            <person name="Ma J."/>
        </authorList>
    </citation>
    <scope>NUCLEOTIDE SEQUENCE [LARGE SCALE GENOMIC DNA]</scope>
    <source>
        <strain evidence="5">KCTC 12848</strain>
    </source>
</reference>
<dbReference type="CDD" id="cd03529">
    <property type="entry name" value="Rieske_NirD"/>
    <property type="match status" value="1"/>
</dbReference>
<dbReference type="Gene3D" id="2.102.10.10">
    <property type="entry name" value="Rieske [2Fe-2S] iron-sulphur domain"/>
    <property type="match status" value="1"/>
</dbReference>
<protein>
    <submittedName>
        <fullName evidence="4">Nitrite reductase small subunit NirD</fullName>
    </submittedName>
</protein>
<dbReference type="Proteomes" id="UP001597425">
    <property type="component" value="Unassembled WGS sequence"/>
</dbReference>
<dbReference type="PROSITE" id="PS51300">
    <property type="entry name" value="NIRD"/>
    <property type="match status" value="1"/>
</dbReference>
<dbReference type="Pfam" id="PF13806">
    <property type="entry name" value="Rieske_2"/>
    <property type="match status" value="1"/>
</dbReference>
<dbReference type="InterPro" id="IPR012748">
    <property type="entry name" value="Rieske-like_NirD"/>
</dbReference>
<organism evidence="4 5">
    <name type="scientific">Microbulbifer halophilus</name>
    <dbReference type="NCBI Taxonomy" id="453963"/>
    <lineage>
        <taxon>Bacteria</taxon>
        <taxon>Pseudomonadati</taxon>
        <taxon>Pseudomonadota</taxon>
        <taxon>Gammaproteobacteria</taxon>
        <taxon>Cellvibrionales</taxon>
        <taxon>Microbulbiferaceae</taxon>
        <taxon>Microbulbifer</taxon>
    </lineage>
</organism>
<keyword evidence="2" id="KW-0534">Nitrate assimilation</keyword>
<dbReference type="EMBL" id="JBHUJD010000010">
    <property type="protein sequence ID" value="MFD2310702.1"/>
    <property type="molecule type" value="Genomic_DNA"/>
</dbReference>
<dbReference type="PANTHER" id="PTHR40562:SF1">
    <property type="entry name" value="NITRITE REDUCTASE (NADH) SMALL SUBUNIT"/>
    <property type="match status" value="1"/>
</dbReference>
<evidence type="ECO:0000313" key="5">
    <source>
        <dbReference type="Proteomes" id="UP001597425"/>
    </source>
</evidence>
<dbReference type="InterPro" id="IPR036922">
    <property type="entry name" value="Rieske_2Fe-2S_sf"/>
</dbReference>
<dbReference type="SUPFAM" id="SSF50022">
    <property type="entry name" value="ISP domain"/>
    <property type="match status" value="1"/>
</dbReference>